<keyword evidence="12" id="KW-1185">Reference proteome</keyword>
<feature type="compositionally biased region" description="Low complexity" evidence="9">
    <location>
        <begin position="1"/>
        <end position="14"/>
    </location>
</feature>
<dbReference type="InterPro" id="IPR035890">
    <property type="entry name" value="Anti-sigma-28_factor_FlgM_sf"/>
</dbReference>
<evidence type="ECO:0000259" key="10">
    <source>
        <dbReference type="Pfam" id="PF04316"/>
    </source>
</evidence>
<dbReference type="InterPro" id="IPR031316">
    <property type="entry name" value="FlgM_C"/>
</dbReference>
<keyword evidence="4" id="KW-1005">Bacterial flagellum biogenesis</keyword>
<comment type="function">
    <text evidence="7">Responsible for the coupling of flagellin expression to flagellar assembly by preventing expression of the flagellin genes when a component of the middle class of proteins is defective. It negatively regulates flagellar genes by inhibiting the activity of FliA by directly binding to FliA.</text>
</comment>
<accession>A0ABW9G6R2</accession>
<keyword evidence="11" id="KW-0969">Cilium</keyword>
<evidence type="ECO:0000313" key="11">
    <source>
        <dbReference type="EMBL" id="MFM2485054.1"/>
    </source>
</evidence>
<feature type="region of interest" description="Disordered" evidence="9">
    <location>
        <begin position="1"/>
        <end position="48"/>
    </location>
</feature>
<keyword evidence="11" id="KW-0282">Flagellum</keyword>
<evidence type="ECO:0000256" key="7">
    <source>
        <dbReference type="ARBA" id="ARBA00024739"/>
    </source>
</evidence>
<comment type="caution">
    <text evidence="11">The sequence shown here is derived from an EMBL/GenBank/DDBJ whole genome shotgun (WGS) entry which is preliminary data.</text>
</comment>
<dbReference type="EMBL" id="JBEQCT010000003">
    <property type="protein sequence ID" value="MFM2485054.1"/>
    <property type="molecule type" value="Genomic_DNA"/>
</dbReference>
<keyword evidence="3" id="KW-0678">Repressor</keyword>
<proteinExistence type="inferred from homology"/>
<evidence type="ECO:0000256" key="8">
    <source>
        <dbReference type="ARBA" id="ARBA00030117"/>
    </source>
</evidence>
<comment type="similarity">
    <text evidence="1">Belongs to the FlgM family.</text>
</comment>
<dbReference type="Pfam" id="PF04316">
    <property type="entry name" value="FlgM"/>
    <property type="match status" value="1"/>
</dbReference>
<keyword evidence="5" id="KW-0805">Transcription regulation</keyword>
<evidence type="ECO:0000256" key="6">
    <source>
        <dbReference type="ARBA" id="ARBA00023163"/>
    </source>
</evidence>
<evidence type="ECO:0000256" key="3">
    <source>
        <dbReference type="ARBA" id="ARBA00022491"/>
    </source>
</evidence>
<gene>
    <name evidence="11" type="primary">flgM</name>
    <name evidence="11" type="ORF">ABUE30_08250</name>
</gene>
<evidence type="ECO:0000313" key="12">
    <source>
        <dbReference type="Proteomes" id="UP001629953"/>
    </source>
</evidence>
<evidence type="ECO:0000256" key="5">
    <source>
        <dbReference type="ARBA" id="ARBA00023015"/>
    </source>
</evidence>
<dbReference type="Proteomes" id="UP001629953">
    <property type="component" value="Unassembled WGS sequence"/>
</dbReference>
<keyword evidence="6" id="KW-0804">Transcription</keyword>
<protein>
    <recommendedName>
        <fullName evidence="2">Negative regulator of flagellin synthesis</fullName>
    </recommendedName>
    <alternativeName>
        <fullName evidence="8">Anti-sigma-28 factor</fullName>
    </alternativeName>
</protein>
<dbReference type="SUPFAM" id="SSF101498">
    <property type="entry name" value="Anti-sigma factor FlgM"/>
    <property type="match status" value="1"/>
</dbReference>
<evidence type="ECO:0000256" key="2">
    <source>
        <dbReference type="ARBA" id="ARBA00017823"/>
    </source>
</evidence>
<dbReference type="RefSeq" id="WP_408623268.1">
    <property type="nucleotide sequence ID" value="NZ_JBEQCT010000003.1"/>
</dbReference>
<dbReference type="NCBIfam" id="TIGR03824">
    <property type="entry name" value="FlgM_jcvi"/>
    <property type="match status" value="1"/>
</dbReference>
<feature type="compositionally biased region" description="Polar residues" evidence="9">
    <location>
        <begin position="25"/>
        <end position="41"/>
    </location>
</feature>
<evidence type="ECO:0000256" key="9">
    <source>
        <dbReference type="SAM" id="MobiDB-lite"/>
    </source>
</evidence>
<evidence type="ECO:0000256" key="4">
    <source>
        <dbReference type="ARBA" id="ARBA00022795"/>
    </source>
</evidence>
<evidence type="ECO:0000256" key="1">
    <source>
        <dbReference type="ARBA" id="ARBA00005322"/>
    </source>
</evidence>
<organism evidence="11 12">
    <name type="scientific">Celerinatantimonas yamalensis</name>
    <dbReference type="NCBI Taxonomy" id="559956"/>
    <lineage>
        <taxon>Bacteria</taxon>
        <taxon>Pseudomonadati</taxon>
        <taxon>Pseudomonadota</taxon>
        <taxon>Gammaproteobacteria</taxon>
        <taxon>Celerinatantimonadaceae</taxon>
        <taxon>Celerinatantimonas</taxon>
    </lineage>
</organism>
<feature type="domain" description="Anti-sigma-28 factor FlgM C-terminal" evidence="10">
    <location>
        <begin position="42"/>
        <end position="97"/>
    </location>
</feature>
<keyword evidence="11" id="KW-0966">Cell projection</keyword>
<name>A0ABW9G6R2_9GAMM</name>
<dbReference type="InterPro" id="IPR007412">
    <property type="entry name" value="FlgM"/>
</dbReference>
<sequence length="109" mass="11970">MAMNINNINGNRNNAVDSNRKPDTQRTTQSDPSTTKTSAPQDSVVLTDKARQLNQIEKGLKQGDGQDYDNSKKVAALKQAVADGSYQVNAPRVAQKMGTMEEQVNSLYR</sequence>
<reference evidence="11 12" key="1">
    <citation type="journal article" date="2013" name="Int. J. Syst. Evol. Microbiol.">
        <title>Celerinatantimonas yamalensis sp. nov., a cold-adapted diazotrophic bacterium from a cold permafrost brine.</title>
        <authorList>
            <person name="Shcherbakova V."/>
            <person name="Chuvilskaya N."/>
            <person name="Rivkina E."/>
            <person name="Demidov N."/>
            <person name="Uchaeva V."/>
            <person name="Suetin S."/>
            <person name="Suzina N."/>
            <person name="Gilichinsky D."/>
        </authorList>
    </citation>
    <scope>NUCLEOTIDE SEQUENCE [LARGE SCALE GENOMIC DNA]</scope>
    <source>
        <strain evidence="11 12">C7</strain>
    </source>
</reference>